<keyword evidence="2" id="KW-0238">DNA-binding</keyword>
<dbReference type="InterPro" id="IPR009693">
    <property type="entry name" value="Glucitol_operon_activator"/>
</dbReference>
<evidence type="ECO:0000256" key="1">
    <source>
        <dbReference type="SAM" id="Phobius"/>
    </source>
</evidence>
<gene>
    <name evidence="2" type="ORF">SAMN04487840_11721</name>
</gene>
<dbReference type="PIRSF" id="PIRSF011474">
    <property type="entry name" value="Glucitol_operon_activator"/>
    <property type="match status" value="1"/>
</dbReference>
<accession>A0A1H9UN63</accession>
<dbReference type="EMBL" id="FOGM01000017">
    <property type="protein sequence ID" value="SES10721.1"/>
    <property type="molecule type" value="Genomic_DNA"/>
</dbReference>
<organism evidence="2 3">
    <name type="scientific">Streptococcus gallolyticus</name>
    <dbReference type="NCBI Taxonomy" id="315405"/>
    <lineage>
        <taxon>Bacteria</taxon>
        <taxon>Bacillati</taxon>
        <taxon>Bacillota</taxon>
        <taxon>Bacilli</taxon>
        <taxon>Lactobacillales</taxon>
        <taxon>Streptococcaceae</taxon>
        <taxon>Streptococcus</taxon>
    </lineage>
</organism>
<keyword evidence="1" id="KW-0472">Membrane</keyword>
<keyword evidence="1" id="KW-1133">Transmembrane helix</keyword>
<dbReference type="GO" id="GO:0003677">
    <property type="term" value="F:DNA binding"/>
    <property type="evidence" value="ECO:0007669"/>
    <property type="project" value="UniProtKB-KW"/>
</dbReference>
<dbReference type="RefSeq" id="WP_074628129.1">
    <property type="nucleotide sequence ID" value="NZ_FOGM01000017.1"/>
</dbReference>
<protein>
    <submittedName>
        <fullName evidence="2">DNA-binding transcriptional regulator of glucitol operon</fullName>
    </submittedName>
</protein>
<proteinExistence type="predicted"/>
<sequence length="158" mass="18054">MNSMIVLGLVIILAYVIQFFLGLRQIKHFNQVYANLRKKGRVAIGRRSGKLKSGTIVMFAIDKKGIVLTAKKMQGVTIMAHFKDMPDYIGQDIHYFDKYNPTVRKENKLMQIAIEDAREVFLRSEAGTYKDVPKAAPLVDLTTQIKLLSQRLKLQLKK</sequence>
<reference evidence="2 3" key="1">
    <citation type="submission" date="2016-10" db="EMBL/GenBank/DDBJ databases">
        <authorList>
            <person name="de Groot N.N."/>
        </authorList>
    </citation>
    <scope>NUCLEOTIDE SEQUENCE [LARGE SCALE GENOMIC DNA]</scope>
    <source>
        <strain evidence="2 3">VTM2R47</strain>
    </source>
</reference>
<evidence type="ECO:0000313" key="3">
    <source>
        <dbReference type="Proteomes" id="UP000182712"/>
    </source>
</evidence>
<dbReference type="Proteomes" id="UP000182712">
    <property type="component" value="Unassembled WGS sequence"/>
</dbReference>
<keyword evidence="1" id="KW-0812">Transmembrane</keyword>
<dbReference type="AlphaFoldDB" id="A0A1H9UN63"/>
<dbReference type="Pfam" id="PF06923">
    <property type="entry name" value="GutM"/>
    <property type="match status" value="1"/>
</dbReference>
<evidence type="ECO:0000313" key="2">
    <source>
        <dbReference type="EMBL" id="SES10721.1"/>
    </source>
</evidence>
<feature type="transmembrane region" description="Helical" evidence="1">
    <location>
        <begin position="6"/>
        <end position="23"/>
    </location>
</feature>
<name>A0A1H9UN63_9STRE</name>